<evidence type="ECO:0000313" key="3">
    <source>
        <dbReference type="Proteomes" id="UP000241222"/>
    </source>
</evidence>
<evidence type="ECO:0000256" key="1">
    <source>
        <dbReference type="SAM" id="SignalP"/>
    </source>
</evidence>
<dbReference type="RefSeq" id="WP_107347132.1">
    <property type="nucleotide sequence ID" value="NZ_PYMH01000001.1"/>
</dbReference>
<evidence type="ECO:0000313" key="2">
    <source>
        <dbReference type="EMBL" id="PSU35777.1"/>
    </source>
</evidence>
<protein>
    <recommendedName>
        <fullName evidence="4">DUF481 domain-containing protein</fullName>
    </recommendedName>
</protein>
<proteinExistence type="predicted"/>
<feature type="signal peptide" evidence="1">
    <location>
        <begin position="1"/>
        <end position="20"/>
    </location>
</feature>
<dbReference type="OrthoDB" id="5896825at2"/>
<keyword evidence="3" id="KW-1185">Reference proteome</keyword>
<name>A0A2T3J397_9GAMM</name>
<organism evidence="2 3">
    <name type="scientific">Photobacterium lutimaris</name>
    <dbReference type="NCBI Taxonomy" id="388278"/>
    <lineage>
        <taxon>Bacteria</taxon>
        <taxon>Pseudomonadati</taxon>
        <taxon>Pseudomonadota</taxon>
        <taxon>Gammaproteobacteria</taxon>
        <taxon>Vibrionales</taxon>
        <taxon>Vibrionaceae</taxon>
        <taxon>Photobacterium</taxon>
    </lineage>
</organism>
<evidence type="ECO:0008006" key="4">
    <source>
        <dbReference type="Google" id="ProtNLM"/>
    </source>
</evidence>
<sequence length="258" mass="28468">MKTSTKALLLASLLSSYTMADTSDNEAVINPDDLQDVTKINPQAAFFVTSDSDVRVSGIFSGKWNDNTNFSGFAEGIFGDKYGEDEFDTKYIGGRAQYFQAHGFDNSYIPRAGFSLDLVHKTQHGLDDTVLFSAGTVIAIDSRFTPGFQMFPNVAYTTGEVFGKSADGYLVNLFMTKPIGDNGAFMLAWPEYFDVSGSTVELESKSLNVIFQTPVKTNFGQWVVSKFSYNETNVTMPNGTKLKGDGELTLELGMKWYF</sequence>
<feature type="chain" id="PRO_5015439529" description="DUF481 domain-containing protein" evidence="1">
    <location>
        <begin position="21"/>
        <end position="258"/>
    </location>
</feature>
<accession>A0A2T3J397</accession>
<dbReference type="EMBL" id="PYMH01000001">
    <property type="protein sequence ID" value="PSU35777.1"/>
    <property type="molecule type" value="Genomic_DNA"/>
</dbReference>
<dbReference type="AlphaFoldDB" id="A0A2T3J397"/>
<dbReference type="Proteomes" id="UP000241222">
    <property type="component" value="Unassembled WGS sequence"/>
</dbReference>
<reference evidence="2 3" key="1">
    <citation type="submission" date="2018-03" db="EMBL/GenBank/DDBJ databases">
        <title>Whole genome sequencing of Histamine producing bacteria.</title>
        <authorList>
            <person name="Butler K."/>
        </authorList>
    </citation>
    <scope>NUCLEOTIDE SEQUENCE [LARGE SCALE GENOMIC DNA]</scope>
    <source>
        <strain evidence="2 3">JCM 13586</strain>
    </source>
</reference>
<comment type="caution">
    <text evidence="2">The sequence shown here is derived from an EMBL/GenBank/DDBJ whole genome shotgun (WGS) entry which is preliminary data.</text>
</comment>
<keyword evidence="1" id="KW-0732">Signal</keyword>
<gene>
    <name evidence="2" type="ORF">C9I99_01805</name>
</gene>